<evidence type="ECO:0000256" key="1">
    <source>
        <dbReference type="ARBA" id="ARBA00022884"/>
    </source>
</evidence>
<accession>A0ABD3UMU8</accession>
<dbReference type="PANTHER" id="PTHR11207:SF1">
    <property type="entry name" value="DOUBLE-STRANDED RNA-BINDING PROTEIN 1"/>
    <property type="match status" value="1"/>
</dbReference>
<dbReference type="EMBL" id="JBJXBP010000001">
    <property type="protein sequence ID" value="KAL3850301.1"/>
    <property type="molecule type" value="Genomic_DNA"/>
</dbReference>
<dbReference type="PROSITE" id="PS50137">
    <property type="entry name" value="DS_RBD"/>
    <property type="match status" value="2"/>
</dbReference>
<gene>
    <name evidence="4" type="ORF">ACJIZ3_012183</name>
</gene>
<dbReference type="AlphaFoldDB" id="A0ABD3UMU8"/>
<keyword evidence="1 2" id="KW-0694">RNA-binding</keyword>
<organism evidence="4 5">
    <name type="scientific">Penstemon smallii</name>
    <dbReference type="NCBI Taxonomy" id="265156"/>
    <lineage>
        <taxon>Eukaryota</taxon>
        <taxon>Viridiplantae</taxon>
        <taxon>Streptophyta</taxon>
        <taxon>Embryophyta</taxon>
        <taxon>Tracheophyta</taxon>
        <taxon>Spermatophyta</taxon>
        <taxon>Magnoliopsida</taxon>
        <taxon>eudicotyledons</taxon>
        <taxon>Gunneridae</taxon>
        <taxon>Pentapetalae</taxon>
        <taxon>asterids</taxon>
        <taxon>lamiids</taxon>
        <taxon>Lamiales</taxon>
        <taxon>Plantaginaceae</taxon>
        <taxon>Cheloneae</taxon>
        <taxon>Penstemon</taxon>
    </lineage>
</organism>
<protein>
    <recommendedName>
        <fullName evidence="3">DRBM domain-containing protein</fullName>
    </recommendedName>
</protein>
<sequence>MSPVYETIKEGPSHEPSFRSTVILNNVRYDSLPGFLNRKTAEQSAAEVALIELSKSADMKFGISQPVHQTGLCKNLLQEYAQKMNYAMPLYECYKEEKKQGRAPMYSCTVEIGGTKYIGASASSKKEAEIKAARTALLAIQSAPYFSEDHTGNSIYTVIPLKKKVSDLGISTQETSAALKPKKSRFKKQQKRKCASKRACFAKGTMASEQEANLNGLASLETGVSDDSGTQEKEAGGFEVNIDGQAVVETSVTNVVSFQLGTDSGHGVVETTANVSYEEFYNGNMENSLVQVDGGVCRDGESSRMDVHP</sequence>
<feature type="domain" description="DRBM" evidence="3">
    <location>
        <begin position="72"/>
        <end position="142"/>
    </location>
</feature>
<feature type="domain" description="DRBM" evidence="3">
    <location>
        <begin position="1"/>
        <end position="55"/>
    </location>
</feature>
<dbReference type="PANTHER" id="PTHR11207">
    <property type="entry name" value="RIBONUCLEASE III"/>
    <property type="match status" value="1"/>
</dbReference>
<dbReference type="SMART" id="SM00358">
    <property type="entry name" value="DSRM"/>
    <property type="match status" value="2"/>
</dbReference>
<proteinExistence type="predicted"/>
<dbReference type="Proteomes" id="UP001634393">
    <property type="component" value="Unassembled WGS sequence"/>
</dbReference>
<name>A0ABD3UMU8_9LAMI</name>
<dbReference type="GO" id="GO:0003723">
    <property type="term" value="F:RNA binding"/>
    <property type="evidence" value="ECO:0007669"/>
    <property type="project" value="UniProtKB-UniRule"/>
</dbReference>
<evidence type="ECO:0000259" key="3">
    <source>
        <dbReference type="PROSITE" id="PS50137"/>
    </source>
</evidence>
<dbReference type="Gene3D" id="3.30.160.20">
    <property type="match status" value="2"/>
</dbReference>
<dbReference type="InterPro" id="IPR014720">
    <property type="entry name" value="dsRBD_dom"/>
</dbReference>
<keyword evidence="5" id="KW-1185">Reference proteome</keyword>
<reference evidence="4 5" key="1">
    <citation type="submission" date="2024-12" db="EMBL/GenBank/DDBJ databases">
        <title>The unique morphological basis and parallel evolutionary history of personate flowers in Penstemon.</title>
        <authorList>
            <person name="Depatie T.H."/>
            <person name="Wessinger C.A."/>
        </authorList>
    </citation>
    <scope>NUCLEOTIDE SEQUENCE [LARGE SCALE GENOMIC DNA]</scope>
    <source>
        <strain evidence="4">WTNN_2</strain>
        <tissue evidence="4">Leaf</tissue>
    </source>
</reference>
<evidence type="ECO:0000256" key="2">
    <source>
        <dbReference type="PROSITE-ProRule" id="PRU00266"/>
    </source>
</evidence>
<dbReference type="SUPFAM" id="SSF54768">
    <property type="entry name" value="dsRNA-binding domain-like"/>
    <property type="match status" value="2"/>
</dbReference>
<evidence type="ECO:0000313" key="4">
    <source>
        <dbReference type="EMBL" id="KAL3850301.1"/>
    </source>
</evidence>
<dbReference type="Pfam" id="PF00035">
    <property type="entry name" value="dsrm"/>
    <property type="match status" value="2"/>
</dbReference>
<comment type="caution">
    <text evidence="4">The sequence shown here is derived from an EMBL/GenBank/DDBJ whole genome shotgun (WGS) entry which is preliminary data.</text>
</comment>
<evidence type="ECO:0000313" key="5">
    <source>
        <dbReference type="Proteomes" id="UP001634393"/>
    </source>
</evidence>